<feature type="chain" id="PRO_5041363669" evidence="1">
    <location>
        <begin position="21"/>
        <end position="125"/>
    </location>
</feature>
<evidence type="ECO:0000313" key="2">
    <source>
        <dbReference type="EMBL" id="CAJ0591692.1"/>
    </source>
</evidence>
<keyword evidence="3" id="KW-1185">Reference proteome</keyword>
<organism evidence="2 3">
    <name type="scientific">Cylicocyclus nassatus</name>
    <name type="common">Nematode worm</name>
    <dbReference type="NCBI Taxonomy" id="53992"/>
    <lineage>
        <taxon>Eukaryota</taxon>
        <taxon>Metazoa</taxon>
        <taxon>Ecdysozoa</taxon>
        <taxon>Nematoda</taxon>
        <taxon>Chromadorea</taxon>
        <taxon>Rhabditida</taxon>
        <taxon>Rhabditina</taxon>
        <taxon>Rhabditomorpha</taxon>
        <taxon>Strongyloidea</taxon>
        <taxon>Strongylidae</taxon>
        <taxon>Cylicocyclus</taxon>
    </lineage>
</organism>
<proteinExistence type="predicted"/>
<dbReference type="Proteomes" id="UP001176961">
    <property type="component" value="Unassembled WGS sequence"/>
</dbReference>
<evidence type="ECO:0000256" key="1">
    <source>
        <dbReference type="SAM" id="SignalP"/>
    </source>
</evidence>
<evidence type="ECO:0000313" key="3">
    <source>
        <dbReference type="Proteomes" id="UP001176961"/>
    </source>
</evidence>
<protein>
    <submittedName>
        <fullName evidence="2">Uncharacterized protein</fullName>
    </submittedName>
</protein>
<feature type="signal peptide" evidence="1">
    <location>
        <begin position="1"/>
        <end position="20"/>
    </location>
</feature>
<accession>A0AA36DTB6</accession>
<sequence>MDLLLLVLSLISAKSSFVESRSKCYSCASTNMRSNFITKERGPPNRKTEPLTFDNNCNEDPWIIKVLYMIHAYDGPHHCLVLPQQLSSGSYSSMTFRGCYDRMFDMMNPSTLAIPDHNFCTAGEV</sequence>
<keyword evidence="1" id="KW-0732">Signal</keyword>
<comment type="caution">
    <text evidence="2">The sequence shown here is derived from an EMBL/GenBank/DDBJ whole genome shotgun (WGS) entry which is preliminary data.</text>
</comment>
<reference evidence="2" key="1">
    <citation type="submission" date="2023-07" db="EMBL/GenBank/DDBJ databases">
        <authorList>
            <consortium name="CYATHOMIX"/>
        </authorList>
    </citation>
    <scope>NUCLEOTIDE SEQUENCE</scope>
    <source>
        <strain evidence="2">N/A</strain>
    </source>
</reference>
<gene>
    <name evidence="2" type="ORF">CYNAS_LOCUS3675</name>
</gene>
<dbReference type="AlphaFoldDB" id="A0AA36DTB6"/>
<dbReference type="EMBL" id="CATQJL010000001">
    <property type="protein sequence ID" value="CAJ0591692.1"/>
    <property type="molecule type" value="Genomic_DNA"/>
</dbReference>
<name>A0AA36DTB6_CYLNA</name>